<dbReference type="Pfam" id="PF07729">
    <property type="entry name" value="FCD"/>
    <property type="match status" value="1"/>
</dbReference>
<dbReference type="PANTHER" id="PTHR43537">
    <property type="entry name" value="TRANSCRIPTIONAL REGULATOR, GNTR FAMILY"/>
    <property type="match status" value="1"/>
</dbReference>
<dbReference type="EMBL" id="FOHX01000006">
    <property type="protein sequence ID" value="SEU11779.1"/>
    <property type="molecule type" value="Genomic_DNA"/>
</dbReference>
<evidence type="ECO:0000256" key="1">
    <source>
        <dbReference type="ARBA" id="ARBA00023015"/>
    </source>
</evidence>
<dbReference type="InterPro" id="IPR011711">
    <property type="entry name" value="GntR_C"/>
</dbReference>
<organism evidence="5 6">
    <name type="scientific">Nonomuraea wenchangensis</name>
    <dbReference type="NCBI Taxonomy" id="568860"/>
    <lineage>
        <taxon>Bacteria</taxon>
        <taxon>Bacillati</taxon>
        <taxon>Actinomycetota</taxon>
        <taxon>Actinomycetes</taxon>
        <taxon>Streptosporangiales</taxon>
        <taxon>Streptosporangiaceae</taxon>
        <taxon>Nonomuraea</taxon>
    </lineage>
</organism>
<feature type="domain" description="HTH gntR-type" evidence="4">
    <location>
        <begin position="20"/>
        <end position="87"/>
    </location>
</feature>
<dbReference type="GO" id="GO:0003700">
    <property type="term" value="F:DNA-binding transcription factor activity"/>
    <property type="evidence" value="ECO:0007669"/>
    <property type="project" value="InterPro"/>
</dbReference>
<dbReference type="Proteomes" id="UP000199361">
    <property type="component" value="Unassembled WGS sequence"/>
</dbReference>
<dbReference type="SMART" id="SM00345">
    <property type="entry name" value="HTH_GNTR"/>
    <property type="match status" value="1"/>
</dbReference>
<dbReference type="RefSeq" id="WP_091083123.1">
    <property type="nucleotide sequence ID" value="NZ_FOHX01000006.1"/>
</dbReference>
<dbReference type="OrthoDB" id="3864082at2"/>
<dbReference type="Gene3D" id="1.20.120.530">
    <property type="entry name" value="GntR ligand-binding domain-like"/>
    <property type="match status" value="1"/>
</dbReference>
<evidence type="ECO:0000256" key="2">
    <source>
        <dbReference type="ARBA" id="ARBA00023125"/>
    </source>
</evidence>
<dbReference type="InterPro" id="IPR008920">
    <property type="entry name" value="TF_FadR/GntR_C"/>
</dbReference>
<gene>
    <name evidence="5" type="ORF">SAMN05421811_10650</name>
</gene>
<proteinExistence type="predicted"/>
<evidence type="ECO:0000313" key="5">
    <source>
        <dbReference type="EMBL" id="SEU11779.1"/>
    </source>
</evidence>
<evidence type="ECO:0000256" key="3">
    <source>
        <dbReference type="ARBA" id="ARBA00023163"/>
    </source>
</evidence>
<dbReference type="InterPro" id="IPR036388">
    <property type="entry name" value="WH-like_DNA-bd_sf"/>
</dbReference>
<dbReference type="SUPFAM" id="SSF48008">
    <property type="entry name" value="GntR ligand-binding domain-like"/>
    <property type="match status" value="1"/>
</dbReference>
<evidence type="ECO:0000259" key="4">
    <source>
        <dbReference type="PROSITE" id="PS50949"/>
    </source>
</evidence>
<dbReference type="SUPFAM" id="SSF46785">
    <property type="entry name" value="Winged helix' DNA-binding domain"/>
    <property type="match status" value="1"/>
</dbReference>
<dbReference type="STRING" id="568860.SAMN05421811_10650"/>
<dbReference type="Pfam" id="PF00392">
    <property type="entry name" value="GntR"/>
    <property type="match status" value="1"/>
</dbReference>
<reference evidence="5 6" key="1">
    <citation type="submission" date="2016-10" db="EMBL/GenBank/DDBJ databases">
        <authorList>
            <person name="de Groot N.N."/>
        </authorList>
    </citation>
    <scope>NUCLEOTIDE SEQUENCE [LARGE SCALE GENOMIC DNA]</scope>
    <source>
        <strain evidence="5 6">CGMCC 4.5598</strain>
    </source>
</reference>
<dbReference type="PROSITE" id="PS50949">
    <property type="entry name" value="HTH_GNTR"/>
    <property type="match status" value="1"/>
</dbReference>
<dbReference type="SMART" id="SM00895">
    <property type="entry name" value="FCD"/>
    <property type="match status" value="1"/>
</dbReference>
<keyword evidence="3" id="KW-0804">Transcription</keyword>
<dbReference type="PANTHER" id="PTHR43537:SF24">
    <property type="entry name" value="GLUCONATE OPERON TRANSCRIPTIONAL REPRESSOR"/>
    <property type="match status" value="1"/>
</dbReference>
<keyword evidence="2 5" id="KW-0238">DNA-binding</keyword>
<keyword evidence="1" id="KW-0805">Transcription regulation</keyword>
<dbReference type="PRINTS" id="PR00035">
    <property type="entry name" value="HTHGNTR"/>
</dbReference>
<sequence>MPPTREHAELKLQPLPQAGRSLAEQVISEVRRAVHSGAMVPGRLYSVYQIAEQLNVSRSPVREAMLRLVEAGLVQVERNRGFRVVLPHPREIVEIFGVRLALELPAVRRAAGAGPAGLGAALRETMERMAAAVSAGDEELFFHLDQALHDRMLVAAGNGRARAIVGGLRDTMRILGSSTDDASRTLRQVHEEHEPIVAAVAAGDAGGAVRAMRAHLTNTGLILAAQAARAQGEPVDVAALWAAVVDEPVVEEPAVEEPVVEEPAG</sequence>
<name>A0A1I0JMJ6_9ACTN</name>
<dbReference type="AlphaFoldDB" id="A0A1I0JMJ6"/>
<protein>
    <submittedName>
        <fullName evidence="5">DNA-binding transcriptional regulator, GntR family</fullName>
    </submittedName>
</protein>
<dbReference type="Gene3D" id="1.10.10.10">
    <property type="entry name" value="Winged helix-like DNA-binding domain superfamily/Winged helix DNA-binding domain"/>
    <property type="match status" value="1"/>
</dbReference>
<dbReference type="CDD" id="cd07377">
    <property type="entry name" value="WHTH_GntR"/>
    <property type="match status" value="1"/>
</dbReference>
<evidence type="ECO:0000313" key="6">
    <source>
        <dbReference type="Proteomes" id="UP000199361"/>
    </source>
</evidence>
<accession>A0A1I0JMJ6</accession>
<dbReference type="InterPro" id="IPR000524">
    <property type="entry name" value="Tscrpt_reg_HTH_GntR"/>
</dbReference>
<keyword evidence="6" id="KW-1185">Reference proteome</keyword>
<dbReference type="GO" id="GO:0003677">
    <property type="term" value="F:DNA binding"/>
    <property type="evidence" value="ECO:0007669"/>
    <property type="project" value="UniProtKB-KW"/>
</dbReference>
<dbReference type="InterPro" id="IPR036390">
    <property type="entry name" value="WH_DNA-bd_sf"/>
</dbReference>